<gene>
    <name evidence="1" type="ORF">H5410_026002</name>
</gene>
<dbReference type="AlphaFoldDB" id="A0A9J5Z070"/>
<reference evidence="1 2" key="1">
    <citation type="submission" date="2020-09" db="EMBL/GenBank/DDBJ databases">
        <title>De no assembly of potato wild relative species, Solanum commersonii.</title>
        <authorList>
            <person name="Cho K."/>
        </authorList>
    </citation>
    <scope>NUCLEOTIDE SEQUENCE [LARGE SCALE GENOMIC DNA]</scope>
    <source>
        <strain evidence="1">LZ3.2</strain>
        <tissue evidence="1">Leaf</tissue>
    </source>
</reference>
<dbReference type="Proteomes" id="UP000824120">
    <property type="component" value="Chromosome 5"/>
</dbReference>
<accession>A0A9J5Z070</accession>
<evidence type="ECO:0000313" key="1">
    <source>
        <dbReference type="EMBL" id="KAG5604510.1"/>
    </source>
</evidence>
<dbReference type="EMBL" id="JACXVP010000005">
    <property type="protein sequence ID" value="KAG5604510.1"/>
    <property type="molecule type" value="Genomic_DNA"/>
</dbReference>
<keyword evidence="2" id="KW-1185">Reference proteome</keyword>
<comment type="caution">
    <text evidence="1">The sequence shown here is derived from an EMBL/GenBank/DDBJ whole genome shotgun (WGS) entry which is preliminary data.</text>
</comment>
<sequence length="173" mass="20053">MPMLETLELRFCVDVDSVTLVYSKLENLSILSSYTITFECFNVNPIITIIKHLYLNRTSLDVDETSRVRERSCYLSSEFDSNIEVSEIQGIEYGNVLNKSPSLFSFSKLERMIIEKCEKLGNATNFKENFKEFCNLKTKTKKRTTAQKSKNGHKIQQLHHCRKVQIAKLSRVD</sequence>
<name>A0A9J5Z070_SOLCO</name>
<proteinExistence type="predicted"/>
<organism evidence="1 2">
    <name type="scientific">Solanum commersonii</name>
    <name type="common">Commerson's wild potato</name>
    <name type="synonym">Commerson's nightshade</name>
    <dbReference type="NCBI Taxonomy" id="4109"/>
    <lineage>
        <taxon>Eukaryota</taxon>
        <taxon>Viridiplantae</taxon>
        <taxon>Streptophyta</taxon>
        <taxon>Embryophyta</taxon>
        <taxon>Tracheophyta</taxon>
        <taxon>Spermatophyta</taxon>
        <taxon>Magnoliopsida</taxon>
        <taxon>eudicotyledons</taxon>
        <taxon>Gunneridae</taxon>
        <taxon>Pentapetalae</taxon>
        <taxon>asterids</taxon>
        <taxon>lamiids</taxon>
        <taxon>Solanales</taxon>
        <taxon>Solanaceae</taxon>
        <taxon>Solanoideae</taxon>
        <taxon>Solaneae</taxon>
        <taxon>Solanum</taxon>
    </lineage>
</organism>
<evidence type="ECO:0000313" key="2">
    <source>
        <dbReference type="Proteomes" id="UP000824120"/>
    </source>
</evidence>
<protein>
    <submittedName>
        <fullName evidence="1">Uncharacterized protein</fullName>
    </submittedName>
</protein>